<sequence>MIQLNEQQLKSIKSRQKCIIKRWAQVAEIRCGQIQS</sequence>
<gene>
    <name evidence="1" type="ORF">PPRIM_AZ9-3.1.T0790140</name>
</gene>
<accession>A0A8S1NFF2</accession>
<comment type="caution">
    <text evidence="1">The sequence shown here is derived from an EMBL/GenBank/DDBJ whole genome shotgun (WGS) entry which is preliminary data.</text>
</comment>
<organism evidence="1 2">
    <name type="scientific">Paramecium primaurelia</name>
    <dbReference type="NCBI Taxonomy" id="5886"/>
    <lineage>
        <taxon>Eukaryota</taxon>
        <taxon>Sar</taxon>
        <taxon>Alveolata</taxon>
        <taxon>Ciliophora</taxon>
        <taxon>Intramacronucleata</taxon>
        <taxon>Oligohymenophorea</taxon>
        <taxon>Peniculida</taxon>
        <taxon>Parameciidae</taxon>
        <taxon>Paramecium</taxon>
    </lineage>
</organism>
<proteinExistence type="predicted"/>
<evidence type="ECO:0000313" key="2">
    <source>
        <dbReference type="Proteomes" id="UP000688137"/>
    </source>
</evidence>
<protein>
    <submittedName>
        <fullName evidence="1">Uncharacterized protein</fullName>
    </submittedName>
</protein>
<dbReference type="Proteomes" id="UP000688137">
    <property type="component" value="Unassembled WGS sequence"/>
</dbReference>
<dbReference type="AlphaFoldDB" id="A0A8S1NFF2"/>
<keyword evidence="2" id="KW-1185">Reference proteome</keyword>
<dbReference type="EMBL" id="CAJJDM010000082">
    <property type="protein sequence ID" value="CAD8087785.1"/>
    <property type="molecule type" value="Genomic_DNA"/>
</dbReference>
<evidence type="ECO:0000313" key="1">
    <source>
        <dbReference type="EMBL" id="CAD8087785.1"/>
    </source>
</evidence>
<name>A0A8S1NFF2_PARPR</name>
<reference evidence="1" key="1">
    <citation type="submission" date="2021-01" db="EMBL/GenBank/DDBJ databases">
        <authorList>
            <consortium name="Genoscope - CEA"/>
            <person name="William W."/>
        </authorList>
    </citation>
    <scope>NUCLEOTIDE SEQUENCE</scope>
</reference>